<accession>A0A1S8YH90</accession>
<protein>
    <recommendedName>
        <fullName evidence="1">GmrSD restriction endonucleases N-terminal domain-containing protein</fullName>
    </recommendedName>
</protein>
<dbReference type="Proteomes" id="UP000190667">
    <property type="component" value="Unassembled WGS sequence"/>
</dbReference>
<keyword evidence="3" id="KW-1185">Reference proteome</keyword>
<reference evidence="2 3" key="1">
    <citation type="submission" date="2016-12" db="EMBL/GenBank/DDBJ databases">
        <title>Izhakiella australiana sp. nov. of genus Izhakiella isolated from Australian desert.</title>
        <authorList>
            <person name="Ji M."/>
        </authorList>
    </citation>
    <scope>NUCLEOTIDE SEQUENCE [LARGE SCALE GENOMIC DNA]</scope>
    <source>
        <strain evidence="2 3">D4N98</strain>
    </source>
</reference>
<dbReference type="PANTHER" id="PTHR39639:SF1">
    <property type="entry name" value="DUF262 DOMAIN-CONTAINING PROTEIN"/>
    <property type="match status" value="1"/>
</dbReference>
<dbReference type="EMBL" id="MRUL01000016">
    <property type="protein sequence ID" value="OON38409.1"/>
    <property type="molecule type" value="Genomic_DNA"/>
</dbReference>
<gene>
    <name evidence="2" type="ORF">BTJ39_18310</name>
</gene>
<dbReference type="RefSeq" id="WP_078004134.1">
    <property type="nucleotide sequence ID" value="NZ_MRUL01000016.1"/>
</dbReference>
<evidence type="ECO:0000313" key="3">
    <source>
        <dbReference type="Proteomes" id="UP000190667"/>
    </source>
</evidence>
<dbReference type="Pfam" id="PF03235">
    <property type="entry name" value="GmrSD_N"/>
    <property type="match status" value="1"/>
</dbReference>
<dbReference type="OrthoDB" id="7802453at2"/>
<dbReference type="STRING" id="1926881.BTJ39_18310"/>
<sequence>MSTEDILSEIESEMAKVHTQSLDLSFNELMDMYENKELDISPDYQRLFRWTEGARSRFIESLLLEMPVPPIYVVETENGVYQLIDGLQRFSSYLHLRGKLTAEHMEIAEGNKLVLSDCDIVKSLNDLTYDELPLSLKIKLKRSFVRVEVVRKGSDNKFKYHMFKRLNTGGEALTQQQVRNCTIRMLDPKFNDFIIRLSQDHHYKICTSLLSESQKFGAFDQELVLRYFTFKNNRAAFKHDIADFLTEYMEGVSSGTTDFDYADNESNFKKVFEVLSKAHGEKVFGRINSDDGLQSNFNIYHFESITIGIQSVINQIDENDDAIIDKIRSGIIQLKKDGTFKTQTTGGGKNSPGPLKSRIEIAIKYLEGALK</sequence>
<dbReference type="AlphaFoldDB" id="A0A1S8YH90"/>
<comment type="caution">
    <text evidence="2">The sequence shown here is derived from an EMBL/GenBank/DDBJ whole genome shotgun (WGS) entry which is preliminary data.</text>
</comment>
<dbReference type="PANTHER" id="PTHR39639">
    <property type="entry name" value="CHROMOSOME 16, WHOLE GENOME SHOTGUN SEQUENCE"/>
    <property type="match status" value="1"/>
</dbReference>
<feature type="domain" description="GmrSD restriction endonucleases N-terminal" evidence="1">
    <location>
        <begin position="29"/>
        <end position="182"/>
    </location>
</feature>
<dbReference type="InterPro" id="IPR004919">
    <property type="entry name" value="GmrSD_N"/>
</dbReference>
<evidence type="ECO:0000259" key="1">
    <source>
        <dbReference type="Pfam" id="PF03235"/>
    </source>
</evidence>
<evidence type="ECO:0000313" key="2">
    <source>
        <dbReference type="EMBL" id="OON38409.1"/>
    </source>
</evidence>
<organism evidence="2 3">
    <name type="scientific">Izhakiella australiensis</name>
    <dbReference type="NCBI Taxonomy" id="1926881"/>
    <lineage>
        <taxon>Bacteria</taxon>
        <taxon>Pseudomonadati</taxon>
        <taxon>Pseudomonadota</taxon>
        <taxon>Gammaproteobacteria</taxon>
        <taxon>Enterobacterales</taxon>
        <taxon>Erwiniaceae</taxon>
        <taxon>Izhakiella</taxon>
    </lineage>
</organism>
<name>A0A1S8YH90_9GAMM</name>
<proteinExistence type="predicted"/>